<evidence type="ECO:0000256" key="3">
    <source>
        <dbReference type="ARBA" id="ARBA00022960"/>
    </source>
</evidence>
<keyword evidence="4 6" id="KW-0143">Chaperone</keyword>
<dbReference type="GO" id="GO:0008360">
    <property type="term" value="P:regulation of cell shape"/>
    <property type="evidence" value="ECO:0007669"/>
    <property type="project" value="UniProtKB-KW"/>
</dbReference>
<dbReference type="InterPro" id="IPR032782">
    <property type="entry name" value="KhpB_N"/>
</dbReference>
<sequence length="282" mass="31232">MPTFEGRTVQQSIEKGLKALKLSREEVTVVVLDEGKKGGFLGFGRKPAVVQVDATPKPVSLEKPKDQKPQPIADTPRNAGEDAVAQADKADPETKQKTPKATAKPAPKAKKASGAKQGQQQRPSRKADNKKVLKDLEAYITSICATLETPVQVKVAHARNEVVYQLDTNKEGLVIGKHGRTINSLQYLAQTYFNHFGRGKLRIVLNVGNYRQRREDTLKHLADRAAREVIATGKPYLLDDMPSFERKVIHQQLANNNHVDTTSEGKEPHRYVIISPSSVTKF</sequence>
<dbReference type="GO" id="GO:0005737">
    <property type="term" value="C:cytoplasm"/>
    <property type="evidence" value="ECO:0007669"/>
    <property type="project" value="UniProtKB-SubCell"/>
</dbReference>
<dbReference type="Pfam" id="PF14804">
    <property type="entry name" value="Jag_N"/>
    <property type="match status" value="1"/>
</dbReference>
<gene>
    <name evidence="6" type="primary">khpB</name>
    <name evidence="6" type="synonym">eloR</name>
    <name evidence="9" type="ORF">FC83_GL001856</name>
</gene>
<dbReference type="PANTHER" id="PTHR35800">
    <property type="entry name" value="PROTEIN JAG"/>
    <property type="match status" value="1"/>
</dbReference>
<feature type="region of interest" description="Jag_N domain" evidence="6">
    <location>
        <begin position="3"/>
        <end position="53"/>
    </location>
</feature>
<evidence type="ECO:0000256" key="2">
    <source>
        <dbReference type="ARBA" id="ARBA00022884"/>
    </source>
</evidence>
<dbReference type="EMBL" id="AZGA01000018">
    <property type="protein sequence ID" value="KRM35010.1"/>
    <property type="molecule type" value="Genomic_DNA"/>
</dbReference>
<keyword evidence="1 6" id="KW-0963">Cytoplasm</keyword>
<dbReference type="InterPro" id="IPR015946">
    <property type="entry name" value="KH_dom-like_a/b"/>
</dbReference>
<dbReference type="InterPro" id="IPR036867">
    <property type="entry name" value="R3H_dom_sf"/>
</dbReference>
<dbReference type="HAMAP" id="MF_00867">
    <property type="entry name" value="KhpB"/>
    <property type="match status" value="1"/>
</dbReference>
<dbReference type="SUPFAM" id="SSF82708">
    <property type="entry name" value="R3H domain"/>
    <property type="match status" value="1"/>
</dbReference>
<dbReference type="InterPro" id="IPR038247">
    <property type="entry name" value="Jag_N_dom_sf"/>
</dbReference>
<comment type="caution">
    <text evidence="9">The sequence shown here is derived from an EMBL/GenBank/DDBJ whole genome shotgun (WGS) entry which is preliminary data.</text>
</comment>
<dbReference type="PROSITE" id="PS51061">
    <property type="entry name" value="R3H"/>
    <property type="match status" value="1"/>
</dbReference>
<feature type="domain" description="R3H" evidence="8">
    <location>
        <begin position="212"/>
        <end position="278"/>
    </location>
</feature>
<evidence type="ECO:0000256" key="6">
    <source>
        <dbReference type="HAMAP-Rule" id="MF_00867"/>
    </source>
</evidence>
<reference evidence="9 10" key="1">
    <citation type="journal article" date="2015" name="Genome Announc.">
        <title>Expanding the biotechnology potential of lactobacilli through comparative genomics of 213 strains and associated genera.</title>
        <authorList>
            <person name="Sun Z."/>
            <person name="Harris H.M."/>
            <person name="McCann A."/>
            <person name="Guo C."/>
            <person name="Argimon S."/>
            <person name="Zhang W."/>
            <person name="Yang X."/>
            <person name="Jeffery I.B."/>
            <person name="Cooney J.C."/>
            <person name="Kagawa T.F."/>
            <person name="Liu W."/>
            <person name="Song Y."/>
            <person name="Salvetti E."/>
            <person name="Wrobel A."/>
            <person name="Rasinkangas P."/>
            <person name="Parkhill J."/>
            <person name="Rea M.C."/>
            <person name="O'Sullivan O."/>
            <person name="Ritari J."/>
            <person name="Douillard F.P."/>
            <person name="Paul Ross R."/>
            <person name="Yang R."/>
            <person name="Briner A.E."/>
            <person name="Felis G.E."/>
            <person name="de Vos W.M."/>
            <person name="Barrangou R."/>
            <person name="Klaenhammer T.R."/>
            <person name="Caufield P.W."/>
            <person name="Cui Y."/>
            <person name="Zhang H."/>
            <person name="O'Toole P.W."/>
        </authorList>
    </citation>
    <scope>NUCLEOTIDE SEQUENCE [LARGE SCALE GENOMIC DNA]</scope>
    <source>
        <strain evidence="9 10">DSM 18527</strain>
    </source>
</reference>
<comment type="function">
    <text evidence="6">A probable RNA chaperone. Forms a complex with KhpA which binds to cellular RNA and controls its expression. Plays a role in peptidoglycan (PG) homeostasis and cell length regulation.</text>
</comment>
<dbReference type="CDD" id="cd02644">
    <property type="entry name" value="R3H_jag"/>
    <property type="match status" value="1"/>
</dbReference>
<keyword evidence="2 6" id="KW-0694">RNA-binding</keyword>
<dbReference type="NCBIfam" id="NF041568">
    <property type="entry name" value="Jag_EloR"/>
    <property type="match status" value="1"/>
</dbReference>
<evidence type="ECO:0000256" key="4">
    <source>
        <dbReference type="ARBA" id="ARBA00023186"/>
    </source>
</evidence>
<dbReference type="Gene3D" id="3.30.300.20">
    <property type="match status" value="1"/>
</dbReference>
<keyword evidence="3 6" id="KW-0133">Cell shape</keyword>
<dbReference type="PATRIC" id="fig|1423734.3.peg.1879"/>
<keyword evidence="5 6" id="KW-0961">Cell wall biogenesis/degradation</keyword>
<dbReference type="Proteomes" id="UP000051236">
    <property type="component" value="Unassembled WGS sequence"/>
</dbReference>
<dbReference type="InterPro" id="IPR039247">
    <property type="entry name" value="KhpB"/>
</dbReference>
<dbReference type="Pfam" id="PF01424">
    <property type="entry name" value="R3H"/>
    <property type="match status" value="1"/>
</dbReference>
<evidence type="ECO:0000256" key="1">
    <source>
        <dbReference type="ARBA" id="ARBA00022490"/>
    </source>
</evidence>
<dbReference type="eggNOG" id="COG1847">
    <property type="taxonomic scope" value="Bacteria"/>
</dbReference>
<organism evidence="9 10">
    <name type="scientific">Agrilactobacillus composti DSM 18527 = JCM 14202</name>
    <dbReference type="NCBI Taxonomy" id="1423734"/>
    <lineage>
        <taxon>Bacteria</taxon>
        <taxon>Bacillati</taxon>
        <taxon>Bacillota</taxon>
        <taxon>Bacilli</taxon>
        <taxon>Lactobacillales</taxon>
        <taxon>Lactobacillaceae</taxon>
        <taxon>Agrilactobacillus</taxon>
    </lineage>
</organism>
<proteinExistence type="inferred from homology"/>
<evidence type="ECO:0000256" key="7">
    <source>
        <dbReference type="SAM" id="MobiDB-lite"/>
    </source>
</evidence>
<evidence type="ECO:0000259" key="8">
    <source>
        <dbReference type="PROSITE" id="PS51061"/>
    </source>
</evidence>
<dbReference type="GO" id="GO:0003723">
    <property type="term" value="F:RNA binding"/>
    <property type="evidence" value="ECO:0007669"/>
    <property type="project" value="UniProtKB-UniRule"/>
</dbReference>
<dbReference type="CDD" id="cd02414">
    <property type="entry name" value="KH-II_Jag"/>
    <property type="match status" value="1"/>
</dbReference>
<dbReference type="STRING" id="1423734.FC83_GL001856"/>
<dbReference type="PANTHER" id="PTHR35800:SF1">
    <property type="entry name" value="RNA-BINDING PROTEIN KHPB"/>
    <property type="match status" value="1"/>
</dbReference>
<accession>A0A0R1XY84</accession>
<dbReference type="InterPro" id="IPR001374">
    <property type="entry name" value="R3H_dom"/>
</dbReference>
<dbReference type="Pfam" id="PF13083">
    <property type="entry name" value="KH_KhpA-B"/>
    <property type="match status" value="1"/>
</dbReference>
<keyword evidence="10" id="KW-1185">Reference proteome</keyword>
<dbReference type="GO" id="GO:0009252">
    <property type="term" value="P:peptidoglycan biosynthetic process"/>
    <property type="evidence" value="ECO:0007669"/>
    <property type="project" value="UniProtKB-UniRule"/>
</dbReference>
<dbReference type="InterPro" id="IPR038008">
    <property type="entry name" value="Jag_KH"/>
</dbReference>
<dbReference type="GO" id="GO:0071555">
    <property type="term" value="P:cell wall organization"/>
    <property type="evidence" value="ECO:0007669"/>
    <property type="project" value="UniProtKB-KW"/>
</dbReference>
<dbReference type="SMART" id="SM01245">
    <property type="entry name" value="Jag_N"/>
    <property type="match status" value="1"/>
</dbReference>
<evidence type="ECO:0000256" key="5">
    <source>
        <dbReference type="ARBA" id="ARBA00023316"/>
    </source>
</evidence>
<dbReference type="InterPro" id="IPR034079">
    <property type="entry name" value="R3H_KhpB"/>
</dbReference>
<dbReference type="SMART" id="SM00393">
    <property type="entry name" value="R3H"/>
    <property type="match status" value="1"/>
</dbReference>
<comment type="similarity">
    <text evidence="6">Belongs to the KhpB RNA-binding protein family.</text>
</comment>
<dbReference type="Gene3D" id="3.30.30.80">
    <property type="entry name" value="probable RNA-binding protein from clostridium symbiosum atcc 14940"/>
    <property type="match status" value="1"/>
</dbReference>
<feature type="region of interest" description="Disordered" evidence="7">
    <location>
        <begin position="54"/>
        <end position="130"/>
    </location>
</feature>
<comment type="domain">
    <text evidence="6">Has an N-terminal Jag-N domain and 2 RNA-binding domains (KH and R3H).</text>
</comment>
<evidence type="ECO:0000313" key="10">
    <source>
        <dbReference type="Proteomes" id="UP000051236"/>
    </source>
</evidence>
<dbReference type="Gene3D" id="3.30.1370.50">
    <property type="entry name" value="R3H-like domain"/>
    <property type="match status" value="1"/>
</dbReference>
<name>A0A0R1XY84_9LACO</name>
<dbReference type="AlphaFoldDB" id="A0A0R1XY84"/>
<evidence type="ECO:0000313" key="9">
    <source>
        <dbReference type="EMBL" id="KRM35010.1"/>
    </source>
</evidence>
<comment type="subcellular location">
    <subcellularLocation>
        <location evidence="6">Cytoplasm</location>
    </subcellularLocation>
</comment>
<comment type="subunit">
    <text evidence="6">Forms a complex with KhpA.</text>
</comment>
<protein>
    <recommendedName>
        <fullName evidence="6">RNA-binding protein KhpB</fullName>
    </recommendedName>
    <alternativeName>
        <fullName evidence="6">RNA-binding protein EloR</fullName>
    </alternativeName>
</protein>
<dbReference type="RefSeq" id="WP_057002470.1">
    <property type="nucleotide sequence ID" value="NZ_AZGA01000018.1"/>
</dbReference>